<dbReference type="InterPro" id="IPR012340">
    <property type="entry name" value="NA-bd_OB-fold"/>
</dbReference>
<keyword evidence="19" id="KW-1185">Reference proteome</keyword>
<evidence type="ECO:0000259" key="16">
    <source>
        <dbReference type="PROSITE" id="PS51192"/>
    </source>
</evidence>
<dbReference type="Gene3D" id="2.40.50.140">
    <property type="entry name" value="Nucleic acid-binding proteins"/>
    <property type="match status" value="1"/>
</dbReference>
<evidence type="ECO:0000256" key="12">
    <source>
        <dbReference type="ARBA" id="ARBA00034617"/>
    </source>
</evidence>
<evidence type="ECO:0000256" key="6">
    <source>
        <dbReference type="ARBA" id="ARBA00022806"/>
    </source>
</evidence>
<dbReference type="Pfam" id="PF17191">
    <property type="entry name" value="RecG_wedge"/>
    <property type="match status" value="1"/>
</dbReference>
<reference evidence="18 19" key="1">
    <citation type="submission" date="2024-07" db="EMBL/GenBank/DDBJ databases">
        <authorList>
            <person name="Dulla G.F.J."/>
            <person name="Delorm J.G."/>
        </authorList>
    </citation>
    <scope>NUCLEOTIDE SEQUENCE [LARGE SCALE GENOMIC DNA]</scope>
    <source>
        <strain evidence="18 19">JGD 233</strain>
    </source>
</reference>
<dbReference type="SUPFAM" id="SSF50249">
    <property type="entry name" value="Nucleic acid-binding proteins"/>
    <property type="match status" value="1"/>
</dbReference>
<proteinExistence type="inferred from homology"/>
<dbReference type="CDD" id="cd17992">
    <property type="entry name" value="DEXHc_RecG"/>
    <property type="match status" value="1"/>
</dbReference>
<dbReference type="CDD" id="cd18811">
    <property type="entry name" value="SF2_C_RecG"/>
    <property type="match status" value="1"/>
</dbReference>
<keyword evidence="9 15" id="KW-0233">DNA recombination</keyword>
<name>A0ABV3N651_9GAMM</name>
<evidence type="ECO:0000256" key="15">
    <source>
        <dbReference type="RuleBase" id="RU363016"/>
    </source>
</evidence>
<dbReference type="NCBIfam" id="NF008166">
    <property type="entry name" value="PRK10917.1-4"/>
    <property type="match status" value="1"/>
</dbReference>
<dbReference type="InterPro" id="IPR027417">
    <property type="entry name" value="P-loop_NTPase"/>
</dbReference>
<dbReference type="PROSITE" id="PS51194">
    <property type="entry name" value="HELICASE_CTER"/>
    <property type="match status" value="1"/>
</dbReference>
<dbReference type="InterPro" id="IPR045562">
    <property type="entry name" value="RecG_dom3_C"/>
</dbReference>
<evidence type="ECO:0000256" key="5">
    <source>
        <dbReference type="ARBA" id="ARBA00022801"/>
    </source>
</evidence>
<dbReference type="NCBIfam" id="NF008163">
    <property type="entry name" value="PRK10917.1-1"/>
    <property type="match status" value="1"/>
</dbReference>
<keyword evidence="8" id="KW-0238">DNA-binding</keyword>
<dbReference type="NCBIfam" id="TIGR00643">
    <property type="entry name" value="recG"/>
    <property type="match status" value="1"/>
</dbReference>
<comment type="similarity">
    <text evidence="1 15">Belongs to the helicase family. RecG subfamily.</text>
</comment>
<accession>A0ABV3N651</accession>
<dbReference type="SMART" id="SM00490">
    <property type="entry name" value="HELICc"/>
    <property type="match status" value="1"/>
</dbReference>
<keyword evidence="10 15" id="KW-0234">DNA repair</keyword>
<dbReference type="Proteomes" id="UP001554567">
    <property type="component" value="Unassembled WGS sequence"/>
</dbReference>
<keyword evidence="11" id="KW-0413">Isomerase</keyword>
<dbReference type="RefSeq" id="WP_367168483.1">
    <property type="nucleotide sequence ID" value="NZ_JBFKZN010000012.1"/>
</dbReference>
<dbReference type="EC" id="5.6.2.4" evidence="13 15"/>
<dbReference type="InterPro" id="IPR004609">
    <property type="entry name" value="ATP-dep_DNA_helicase_RecG"/>
</dbReference>
<evidence type="ECO:0000313" key="19">
    <source>
        <dbReference type="Proteomes" id="UP001554567"/>
    </source>
</evidence>
<dbReference type="PANTHER" id="PTHR47964:SF1">
    <property type="entry name" value="ATP-DEPENDENT DNA HELICASE HOMOLOG RECG, CHLOROPLASTIC"/>
    <property type="match status" value="1"/>
</dbReference>
<evidence type="ECO:0000256" key="3">
    <source>
        <dbReference type="ARBA" id="ARBA00022741"/>
    </source>
</evidence>
<keyword evidence="5 15" id="KW-0378">Hydrolase</keyword>
<keyword evidence="3 15" id="KW-0547">Nucleotide-binding</keyword>
<dbReference type="InterPro" id="IPR033454">
    <property type="entry name" value="RecG_wedge"/>
</dbReference>
<dbReference type="InterPro" id="IPR047112">
    <property type="entry name" value="RecG/Mfd"/>
</dbReference>
<comment type="catalytic activity">
    <reaction evidence="14 15">
        <text>ATP + H2O = ADP + phosphate + H(+)</text>
        <dbReference type="Rhea" id="RHEA:13065"/>
        <dbReference type="ChEBI" id="CHEBI:15377"/>
        <dbReference type="ChEBI" id="CHEBI:15378"/>
        <dbReference type="ChEBI" id="CHEBI:30616"/>
        <dbReference type="ChEBI" id="CHEBI:43474"/>
        <dbReference type="ChEBI" id="CHEBI:456216"/>
        <dbReference type="EC" id="5.6.2.4"/>
    </reaction>
</comment>
<evidence type="ECO:0000256" key="13">
    <source>
        <dbReference type="ARBA" id="ARBA00034808"/>
    </source>
</evidence>
<dbReference type="PROSITE" id="PS51192">
    <property type="entry name" value="HELICASE_ATP_BIND_1"/>
    <property type="match status" value="1"/>
</dbReference>
<evidence type="ECO:0000313" key="18">
    <source>
        <dbReference type="EMBL" id="MEW5291319.1"/>
    </source>
</evidence>
<evidence type="ECO:0000259" key="17">
    <source>
        <dbReference type="PROSITE" id="PS51194"/>
    </source>
</evidence>
<organism evidence="18 19">
    <name type="scientific">Erwinia papayae</name>
    <dbReference type="NCBI Taxonomy" id="206499"/>
    <lineage>
        <taxon>Bacteria</taxon>
        <taxon>Pseudomonadati</taxon>
        <taxon>Pseudomonadota</taxon>
        <taxon>Gammaproteobacteria</taxon>
        <taxon>Enterobacterales</taxon>
        <taxon>Erwiniaceae</taxon>
        <taxon>Erwinia</taxon>
    </lineage>
</organism>
<evidence type="ECO:0000256" key="2">
    <source>
        <dbReference type="ARBA" id="ARBA00017846"/>
    </source>
</evidence>
<dbReference type="Gene3D" id="3.40.50.300">
    <property type="entry name" value="P-loop containing nucleotide triphosphate hydrolases"/>
    <property type="match status" value="2"/>
</dbReference>
<comment type="catalytic activity">
    <reaction evidence="12 15">
        <text>Couples ATP hydrolysis with the unwinding of duplex DNA by translocating in the 3'-5' direction.</text>
        <dbReference type="EC" id="5.6.2.4"/>
    </reaction>
</comment>
<dbReference type="Pfam" id="PF19833">
    <property type="entry name" value="RecG_dom3_C"/>
    <property type="match status" value="1"/>
</dbReference>
<evidence type="ECO:0000256" key="1">
    <source>
        <dbReference type="ARBA" id="ARBA00007504"/>
    </source>
</evidence>
<dbReference type="InterPro" id="IPR001650">
    <property type="entry name" value="Helicase_C-like"/>
</dbReference>
<sequence length="693" mass="76607">MKGRLLDAVPLSTLSGVGASQTAKLARLGLVTVQDLLLHLPLRYEDRTQLYAINDLLPNIFATVEGEVLQSDITFGRRRMLTCQISDGTGILTLRFFNFNAGIKNSLAAGRRVTAYGEIKRGQRGAEIIHPEYRVQGENGGVQLQDTLTPVYSTTEGVRQAMLRNLTDQALELLNTCAIAELLPAELSKGMISLPEALRTLHRPPPDMALADLESGTHPAQRRLIMEELLAHNLSMLAVRAGAQRHHALPLPARHELSDKLLAALPFRPTRAQQRVVGEIEQDLAQNYPMLRLVQGDVGSGKTLVAALTALNVIAWGKQVALMAPTELLAEQHASNFRQWFAPLGIEVGWLAGKQKGKARQAQQEAIASGQVSMIVGTHAIFQEQVQFNGLALVIIDEQHRFGVHQRLALREKGEEQGFHPHQLIMTATPIPRTLAMTAYADLDTSTIDELPPGRTPVTTVAIPDTRRTEIIERVKRACTDEGRQAYWVCTLIEESEQLEAQAAEATWEELKLALPTLQVGLVHGRMKPAEKQNIMQAFKRGEIHLLIATTVIEVGVDVPNASLMIIENPERLGLAQLHQLRGRVGRGSVASHCVLLYKTPLSKGAQKRLQVLRDSNDGFVIAQCDLEIRGPGELLGTRQTGNAEFKVANLLRDSAMIPEVQRIARHIHQHYPEQAQALIERWLPETEQYSHV</sequence>
<dbReference type="Pfam" id="PF00270">
    <property type="entry name" value="DEAD"/>
    <property type="match status" value="1"/>
</dbReference>
<dbReference type="EMBL" id="JBFKZN010000012">
    <property type="protein sequence ID" value="MEW5291319.1"/>
    <property type="molecule type" value="Genomic_DNA"/>
</dbReference>
<dbReference type="NCBIfam" id="NF008165">
    <property type="entry name" value="PRK10917.1-3"/>
    <property type="match status" value="1"/>
</dbReference>
<dbReference type="Pfam" id="PF00271">
    <property type="entry name" value="Helicase_C"/>
    <property type="match status" value="1"/>
</dbReference>
<gene>
    <name evidence="18" type="primary">recG</name>
    <name evidence="18" type="ORF">ABW286_19395</name>
</gene>
<evidence type="ECO:0000256" key="11">
    <source>
        <dbReference type="ARBA" id="ARBA00023235"/>
    </source>
</evidence>
<dbReference type="NCBIfam" id="NF008168">
    <property type="entry name" value="PRK10917.2-2"/>
    <property type="match status" value="1"/>
</dbReference>
<dbReference type="GO" id="GO:0003678">
    <property type="term" value="F:DNA helicase activity"/>
    <property type="evidence" value="ECO:0007669"/>
    <property type="project" value="UniProtKB-EC"/>
</dbReference>
<protein>
    <recommendedName>
        <fullName evidence="2 15">ATP-dependent DNA helicase RecG</fullName>
        <ecNumber evidence="13 15">5.6.2.4</ecNumber>
    </recommendedName>
</protein>
<evidence type="ECO:0000256" key="9">
    <source>
        <dbReference type="ARBA" id="ARBA00023172"/>
    </source>
</evidence>
<dbReference type="InterPro" id="IPR014001">
    <property type="entry name" value="Helicase_ATP-bd"/>
</dbReference>
<evidence type="ECO:0000256" key="10">
    <source>
        <dbReference type="ARBA" id="ARBA00023204"/>
    </source>
</evidence>
<evidence type="ECO:0000256" key="14">
    <source>
        <dbReference type="ARBA" id="ARBA00048988"/>
    </source>
</evidence>
<dbReference type="GO" id="GO:0016787">
    <property type="term" value="F:hydrolase activity"/>
    <property type="evidence" value="ECO:0007669"/>
    <property type="project" value="UniProtKB-KW"/>
</dbReference>
<dbReference type="PANTHER" id="PTHR47964">
    <property type="entry name" value="ATP-DEPENDENT DNA HELICASE HOMOLOG RECG, CHLOROPLASTIC"/>
    <property type="match status" value="1"/>
</dbReference>
<comment type="function">
    <text evidence="15">Plays a critical role in recombination and DNA repair. Helps process Holliday junction intermediates to mature products by catalyzing branch migration. Has replication fork regression activity, unwinds stalled or blocked replication forks to make a HJ that can be resolved. Has a DNA unwinding activity characteristic of a DNA helicase with 3'-5' polarity.</text>
</comment>
<evidence type="ECO:0000256" key="7">
    <source>
        <dbReference type="ARBA" id="ARBA00022840"/>
    </source>
</evidence>
<dbReference type="SMART" id="SM00487">
    <property type="entry name" value="DEXDc"/>
    <property type="match status" value="1"/>
</dbReference>
<keyword evidence="6 15" id="KW-0347">Helicase</keyword>
<feature type="domain" description="Helicase C-terminal" evidence="17">
    <location>
        <begin position="471"/>
        <end position="628"/>
    </location>
</feature>
<dbReference type="CDD" id="cd04488">
    <property type="entry name" value="RecG_wedge_OBF"/>
    <property type="match status" value="1"/>
</dbReference>
<feature type="domain" description="Helicase ATP-binding" evidence="16">
    <location>
        <begin position="283"/>
        <end position="448"/>
    </location>
</feature>
<keyword evidence="7 15" id="KW-0067">ATP-binding</keyword>
<evidence type="ECO:0000256" key="4">
    <source>
        <dbReference type="ARBA" id="ARBA00022763"/>
    </source>
</evidence>
<dbReference type="SUPFAM" id="SSF52540">
    <property type="entry name" value="P-loop containing nucleoside triphosphate hydrolases"/>
    <property type="match status" value="2"/>
</dbReference>
<keyword evidence="4 15" id="KW-0227">DNA damage</keyword>
<evidence type="ECO:0000256" key="8">
    <source>
        <dbReference type="ARBA" id="ARBA00023125"/>
    </source>
</evidence>
<dbReference type="InterPro" id="IPR011545">
    <property type="entry name" value="DEAD/DEAH_box_helicase_dom"/>
</dbReference>
<comment type="caution">
    <text evidence="18">The sequence shown here is derived from an EMBL/GenBank/DDBJ whole genome shotgun (WGS) entry which is preliminary data.</text>
</comment>